<keyword evidence="1" id="KW-0812">Transmembrane</keyword>
<comment type="caution">
    <text evidence="3">The sequence shown here is derived from an EMBL/GenBank/DDBJ whole genome shotgun (WGS) entry which is preliminary data.</text>
</comment>
<feature type="domain" description="PKD" evidence="2">
    <location>
        <begin position="1"/>
        <end position="43"/>
    </location>
</feature>
<gene>
    <name evidence="3" type="ORF">COT23_02470</name>
</gene>
<feature type="non-terminal residue" evidence="3">
    <location>
        <position position="1"/>
    </location>
</feature>
<dbReference type="InterPro" id="IPR000601">
    <property type="entry name" value="PKD_dom"/>
</dbReference>
<evidence type="ECO:0000313" key="3">
    <source>
        <dbReference type="EMBL" id="PIS43220.1"/>
    </source>
</evidence>
<proteinExistence type="predicted"/>
<keyword evidence="1" id="KW-0472">Membrane</keyword>
<feature type="transmembrane region" description="Helical" evidence="1">
    <location>
        <begin position="204"/>
        <end position="222"/>
    </location>
</feature>
<dbReference type="SUPFAM" id="SSF74853">
    <property type="entry name" value="Lamin A/C globular tail domain"/>
    <property type="match status" value="1"/>
</dbReference>
<dbReference type="Proteomes" id="UP000228687">
    <property type="component" value="Unassembled WGS sequence"/>
</dbReference>
<dbReference type="SUPFAM" id="SSF49299">
    <property type="entry name" value="PKD domain"/>
    <property type="match status" value="1"/>
</dbReference>
<protein>
    <recommendedName>
        <fullName evidence="2">PKD domain-containing protein</fullName>
    </recommendedName>
</protein>
<accession>A0A2H0YXK3</accession>
<evidence type="ECO:0000259" key="2">
    <source>
        <dbReference type="PROSITE" id="PS50093"/>
    </source>
</evidence>
<name>A0A2H0YXK3_9BACT</name>
<dbReference type="EMBL" id="PEXT01000052">
    <property type="protein sequence ID" value="PIS43220.1"/>
    <property type="molecule type" value="Genomic_DNA"/>
</dbReference>
<dbReference type="PROSITE" id="PS50093">
    <property type="entry name" value="PKD"/>
    <property type="match status" value="1"/>
</dbReference>
<sequence>GDGMKRTGASVFHAYYDPGEYIVVVHATTSDGGDMLVENIVTVKDASIKIASVSARGIALTNNSSRTLDLSLWRLSAGGKEFKIPTDTQILSGRTILFPSQIIQLPISNTASLLYPSGEVAATYPANTASSQMNAPMQPSPAIVGYKQTQTIEPIISTKTNIQKNDEAVLAPAAATELAAAGAALPDSPKTSPQTGATGIFKSSWTLGFIGVVALAASAFIFL</sequence>
<keyword evidence="1" id="KW-1133">Transmembrane helix</keyword>
<dbReference type="InterPro" id="IPR036415">
    <property type="entry name" value="Lamin_tail_dom_sf"/>
</dbReference>
<dbReference type="AlphaFoldDB" id="A0A2H0YXK3"/>
<reference evidence="4" key="1">
    <citation type="submission" date="2017-09" db="EMBL/GenBank/DDBJ databases">
        <title>Depth-based differentiation of microbial function through sediment-hosted aquifers and enrichment of novel symbionts in the deep terrestrial subsurface.</title>
        <authorList>
            <person name="Probst A.J."/>
            <person name="Ladd B."/>
            <person name="Jarett J.K."/>
            <person name="Geller-Mcgrath D.E."/>
            <person name="Sieber C.M.K."/>
            <person name="Emerson J.B."/>
            <person name="Anantharaman K."/>
            <person name="Thomas B.C."/>
            <person name="Malmstrom R."/>
            <person name="Stieglmeier M."/>
            <person name="Klingl A."/>
            <person name="Woyke T."/>
            <person name="Ryan C.M."/>
            <person name="Banfield J.F."/>
        </authorList>
    </citation>
    <scope>NUCLEOTIDE SEQUENCE [LARGE SCALE GENOMIC DNA]</scope>
</reference>
<evidence type="ECO:0000313" key="4">
    <source>
        <dbReference type="Proteomes" id="UP000228687"/>
    </source>
</evidence>
<evidence type="ECO:0000256" key="1">
    <source>
        <dbReference type="SAM" id="Phobius"/>
    </source>
</evidence>
<dbReference type="InterPro" id="IPR035986">
    <property type="entry name" value="PKD_dom_sf"/>
</dbReference>
<organism evidence="3 4">
    <name type="scientific">Candidatus Kaiserbacteria bacterium CG08_land_8_20_14_0_20_50_21</name>
    <dbReference type="NCBI Taxonomy" id="1974604"/>
    <lineage>
        <taxon>Bacteria</taxon>
        <taxon>Candidatus Kaiseribacteriota</taxon>
    </lineage>
</organism>